<reference evidence="1" key="2">
    <citation type="journal article" date="2007" name="Science">
        <title>Draft genome sequence of the sexually transmitted pathogen Trichomonas vaginalis.</title>
        <authorList>
            <person name="Carlton J.M."/>
            <person name="Hirt R.P."/>
            <person name="Silva J.C."/>
            <person name="Delcher A.L."/>
            <person name="Schatz M."/>
            <person name="Zhao Q."/>
            <person name="Wortman J.R."/>
            <person name="Bidwell S.L."/>
            <person name="Alsmark U.C.M."/>
            <person name="Besteiro S."/>
            <person name="Sicheritz-Ponten T."/>
            <person name="Noel C.J."/>
            <person name="Dacks J.B."/>
            <person name="Foster P.G."/>
            <person name="Simillion C."/>
            <person name="Van de Peer Y."/>
            <person name="Miranda-Saavedra D."/>
            <person name="Barton G.J."/>
            <person name="Westrop G.D."/>
            <person name="Mueller S."/>
            <person name="Dessi D."/>
            <person name="Fiori P.L."/>
            <person name="Ren Q."/>
            <person name="Paulsen I."/>
            <person name="Zhang H."/>
            <person name="Bastida-Corcuera F.D."/>
            <person name="Simoes-Barbosa A."/>
            <person name="Brown M.T."/>
            <person name="Hayes R.D."/>
            <person name="Mukherjee M."/>
            <person name="Okumura C.Y."/>
            <person name="Schneider R."/>
            <person name="Smith A.J."/>
            <person name="Vanacova S."/>
            <person name="Villalvazo M."/>
            <person name="Haas B.J."/>
            <person name="Pertea M."/>
            <person name="Feldblyum T.V."/>
            <person name="Utterback T.R."/>
            <person name="Shu C.L."/>
            <person name="Osoegawa K."/>
            <person name="de Jong P.J."/>
            <person name="Hrdy I."/>
            <person name="Horvathova L."/>
            <person name="Zubacova Z."/>
            <person name="Dolezal P."/>
            <person name="Malik S.B."/>
            <person name="Logsdon J.M. Jr."/>
            <person name="Henze K."/>
            <person name="Gupta A."/>
            <person name="Wang C.C."/>
            <person name="Dunne R.L."/>
            <person name="Upcroft J.A."/>
            <person name="Upcroft P."/>
            <person name="White O."/>
            <person name="Salzberg S.L."/>
            <person name="Tang P."/>
            <person name="Chiu C.-H."/>
            <person name="Lee Y.-S."/>
            <person name="Embley T.M."/>
            <person name="Coombs G.H."/>
            <person name="Mottram J.C."/>
            <person name="Tachezy J."/>
            <person name="Fraser-Liggett C.M."/>
            <person name="Johnson P.J."/>
        </authorList>
    </citation>
    <scope>NUCLEOTIDE SEQUENCE [LARGE SCALE GENOMIC DNA]</scope>
    <source>
        <strain evidence="1">G3</strain>
    </source>
</reference>
<evidence type="ECO:0000313" key="1">
    <source>
        <dbReference type="EMBL" id="EAY06555.1"/>
    </source>
</evidence>
<sequence length="425" mass="48465">MSKIYDQSAHHTYFQSHKQRAEVSKLLNDILLKPQIQPEVILNNLIKVITIVNGEWEPYSPAYFGSTQPELLFQFLKSEGILKAQPQIRDDIIHILSHGASVVYALINPTNKLSTVENTMVLLNIIVEPHNNDEKENAIVVLKYIMKYTTLKLEDEKIADFLAEKLDEICPSIICYVVEKLSSMSENTATILTNYLMNYIDDHKNSTDDFENEQRSLALEAISFIPKASENHAQVYTLMELYLQSDQLVYNESGLIVAQSVSLSIETIKNYILKFLDSKEYSLLFHTISVLISCSPVWDKDDDCCYIIIDKINDLLNFGSATIQDKAIDLLSFADPTSSRITEEILDTVIEMLATKSNIFETAQILINTVFNIRRGTLECGITMDEFRDKFFENEQEIIEALKNSPDAQEQFQKLVAILQADAEY</sequence>
<keyword evidence="2" id="KW-1185">Reference proteome</keyword>
<dbReference type="VEuPathDB" id="TrichDB:TVAGG3_0004640"/>
<dbReference type="Proteomes" id="UP000001542">
    <property type="component" value="Unassembled WGS sequence"/>
</dbReference>
<dbReference type="SUPFAM" id="SSF48371">
    <property type="entry name" value="ARM repeat"/>
    <property type="match status" value="1"/>
</dbReference>
<organism evidence="1 2">
    <name type="scientific">Trichomonas vaginalis (strain ATCC PRA-98 / G3)</name>
    <dbReference type="NCBI Taxonomy" id="412133"/>
    <lineage>
        <taxon>Eukaryota</taxon>
        <taxon>Metamonada</taxon>
        <taxon>Parabasalia</taxon>
        <taxon>Trichomonadida</taxon>
        <taxon>Trichomonadidae</taxon>
        <taxon>Trichomonas</taxon>
    </lineage>
</organism>
<dbReference type="VEuPathDB" id="TrichDB:TVAG_069230"/>
<dbReference type="EMBL" id="DS113420">
    <property type="protein sequence ID" value="EAY06555.1"/>
    <property type="molecule type" value="Genomic_DNA"/>
</dbReference>
<dbReference type="AlphaFoldDB" id="A2EL78"/>
<proteinExistence type="predicted"/>
<gene>
    <name evidence="1" type="ORF">TVAG_069230</name>
</gene>
<accession>A2EL78</accession>
<name>A2EL78_TRIV3</name>
<evidence type="ECO:0000313" key="2">
    <source>
        <dbReference type="Proteomes" id="UP000001542"/>
    </source>
</evidence>
<dbReference type="RefSeq" id="XP_001318778.1">
    <property type="nucleotide sequence ID" value="XM_001318743.1"/>
</dbReference>
<protein>
    <submittedName>
        <fullName evidence="1">Uncharacterized protein</fullName>
    </submittedName>
</protein>
<reference evidence="1" key="1">
    <citation type="submission" date="2006-10" db="EMBL/GenBank/DDBJ databases">
        <authorList>
            <person name="Amadeo P."/>
            <person name="Zhao Q."/>
            <person name="Wortman J."/>
            <person name="Fraser-Liggett C."/>
            <person name="Carlton J."/>
        </authorList>
    </citation>
    <scope>NUCLEOTIDE SEQUENCE</scope>
    <source>
        <strain evidence="1">G3</strain>
    </source>
</reference>
<dbReference type="InterPro" id="IPR016024">
    <property type="entry name" value="ARM-type_fold"/>
</dbReference>
<dbReference type="InParanoid" id="A2EL78"/>
<dbReference type="KEGG" id="tva:4764441"/>